<evidence type="ECO:0000313" key="8">
    <source>
        <dbReference type="EMBL" id="KAJ3640631.1"/>
    </source>
</evidence>
<evidence type="ECO:0000256" key="1">
    <source>
        <dbReference type="ARBA" id="ARBA00004230"/>
    </source>
</evidence>
<organism evidence="8 9">
    <name type="scientific">Zophobas morio</name>
    <dbReference type="NCBI Taxonomy" id="2755281"/>
    <lineage>
        <taxon>Eukaryota</taxon>
        <taxon>Metazoa</taxon>
        <taxon>Ecdysozoa</taxon>
        <taxon>Arthropoda</taxon>
        <taxon>Hexapoda</taxon>
        <taxon>Insecta</taxon>
        <taxon>Pterygota</taxon>
        <taxon>Neoptera</taxon>
        <taxon>Endopterygota</taxon>
        <taxon>Coleoptera</taxon>
        <taxon>Polyphaga</taxon>
        <taxon>Cucujiformia</taxon>
        <taxon>Tenebrionidae</taxon>
        <taxon>Zophobas</taxon>
    </lineage>
</organism>
<dbReference type="InterPro" id="IPR003409">
    <property type="entry name" value="MORN"/>
</dbReference>
<evidence type="ECO:0000256" key="7">
    <source>
        <dbReference type="SAM" id="MobiDB-lite"/>
    </source>
</evidence>
<evidence type="ECO:0000256" key="3">
    <source>
        <dbReference type="ARBA" id="ARBA00022737"/>
    </source>
</evidence>
<feature type="region of interest" description="Disordered" evidence="7">
    <location>
        <begin position="258"/>
        <end position="301"/>
    </location>
</feature>
<dbReference type="EMBL" id="JALNTZ010000009">
    <property type="protein sequence ID" value="KAJ3640631.1"/>
    <property type="molecule type" value="Genomic_DNA"/>
</dbReference>
<dbReference type="InterPro" id="IPR042814">
    <property type="entry name" value="Morn5"/>
</dbReference>
<dbReference type="GO" id="GO:0031514">
    <property type="term" value="C:motile cilium"/>
    <property type="evidence" value="ECO:0007669"/>
    <property type="project" value="UniProtKB-SubCell"/>
</dbReference>
<keyword evidence="4" id="KW-0282">Flagellum</keyword>
<reference evidence="8" key="1">
    <citation type="journal article" date="2023" name="G3 (Bethesda)">
        <title>Whole genome assemblies of Zophobas morio and Tenebrio molitor.</title>
        <authorList>
            <person name="Kaur S."/>
            <person name="Stinson S.A."/>
            <person name="diCenzo G.C."/>
        </authorList>
    </citation>
    <scope>NUCLEOTIDE SEQUENCE</scope>
    <source>
        <strain evidence="8">QUZm001</strain>
    </source>
</reference>
<keyword evidence="3" id="KW-0677">Repeat</keyword>
<evidence type="ECO:0000256" key="4">
    <source>
        <dbReference type="ARBA" id="ARBA00022846"/>
    </source>
</evidence>
<dbReference type="PANTHER" id="PTHR46437">
    <property type="entry name" value="MORN REPEAT-CONTAINING PROTEIN 5"/>
    <property type="match status" value="1"/>
</dbReference>
<sequence length="301" mass="34488">MAKRRTRAMSLSLDWDNMVKDDDADKDSKMNLAGLIAYDRNTVDFCTGSSYTGKWNRLGMAVYGNYTFPYGVDYEGGFEDGMFHGEGTLIYPMGQKLDGIWEKGRMVDYKFSNVDGLDYEDKWKYCMMPDRRFNVSIREGLQPAGREFMTNQQPERQIEPGCYDTGDGFYNPLTRSVILSRDPADYENVEPRVAVDDESEPEDLWVNGVTMVVESRHEWIVKHCRKAWDEPAGYRPDLYEDWITGRKKELEDLELKYGSRKSSTTDEGDSDNLTASDKYSVDSGEKKSLDYAGTGRKLSMA</sequence>
<comment type="subcellular location">
    <subcellularLocation>
        <location evidence="1">Cell projection</location>
        <location evidence="1">Cilium</location>
        <location evidence="1">Flagellum</location>
    </subcellularLocation>
</comment>
<dbReference type="PANTHER" id="PTHR46437:SF1">
    <property type="entry name" value="MORN REPEAT-CONTAINING PROTEIN 5"/>
    <property type="match status" value="1"/>
</dbReference>
<dbReference type="Gene3D" id="2.20.110.10">
    <property type="entry name" value="Histone H3 K4-specific methyltransferase SET7/9 N-terminal domain"/>
    <property type="match status" value="1"/>
</dbReference>
<keyword evidence="6" id="KW-0966">Cell projection</keyword>
<dbReference type="Pfam" id="PF02493">
    <property type="entry name" value="MORN"/>
    <property type="match status" value="1"/>
</dbReference>
<keyword evidence="9" id="KW-1185">Reference proteome</keyword>
<comment type="caution">
    <text evidence="8">The sequence shown here is derived from an EMBL/GenBank/DDBJ whole genome shotgun (WGS) entry which is preliminary data.</text>
</comment>
<proteinExistence type="predicted"/>
<dbReference type="AlphaFoldDB" id="A0AA38HPD6"/>
<keyword evidence="5" id="KW-0969">Cilium</keyword>
<evidence type="ECO:0000256" key="2">
    <source>
        <dbReference type="ARBA" id="ARBA00016322"/>
    </source>
</evidence>
<dbReference type="SUPFAM" id="SSF82185">
    <property type="entry name" value="Histone H3 K4-specific methyltransferase SET7/9 N-terminal domain"/>
    <property type="match status" value="1"/>
</dbReference>
<dbReference type="Proteomes" id="UP001168821">
    <property type="component" value="Unassembled WGS sequence"/>
</dbReference>
<feature type="compositionally biased region" description="Basic and acidic residues" evidence="7">
    <location>
        <begin position="279"/>
        <end position="289"/>
    </location>
</feature>
<evidence type="ECO:0000313" key="9">
    <source>
        <dbReference type="Proteomes" id="UP001168821"/>
    </source>
</evidence>
<evidence type="ECO:0000256" key="6">
    <source>
        <dbReference type="ARBA" id="ARBA00023273"/>
    </source>
</evidence>
<evidence type="ECO:0000256" key="5">
    <source>
        <dbReference type="ARBA" id="ARBA00023069"/>
    </source>
</evidence>
<name>A0AA38HPD6_9CUCU</name>
<protein>
    <recommendedName>
        <fullName evidence="2">MORN repeat-containing protein 5</fullName>
    </recommendedName>
</protein>
<gene>
    <name evidence="8" type="ORF">Zmor_027183</name>
</gene>
<accession>A0AA38HPD6</accession>